<dbReference type="AlphaFoldDB" id="A0A212J8E5"/>
<dbReference type="Pfam" id="PF20283">
    <property type="entry name" value="CTD7"/>
    <property type="match status" value="1"/>
</dbReference>
<sequence length="395" mass="46104">MSNSDSNYLFSAKGQMYGYLYQIDRTLLWLSRCPEGSIISIETDDDVVVRLRNEESIETIYEQDKASVKKRYPFSDTNVNLWKSLSNWLTLIETQQINVENSKFLLATNVSSKSSCIIKTISVYNADEAIYEKAYCDLIEIATTTKRSLLKPYFAKFIESDKSVVMSLLRRVELCECPNGYDRKIFLEQIIQGLHLNDGETPHYEILKMLYGWIINTCMELWLNGTNAYFDPKTLWSKRDFLKQQFAQKPFIEKAADLIPISQIDQDNEQGSLFVKQLDLILVQDDEKLKAIQDFLRAKRAKHNYAVSANITKQHLDEYESGLKENWQQNFWRHRRLNKNEPTEVGYTIYSDTVLHKGRLAGIEPAYSYLSNGTYHELANKRFIGWHPDWEELTK</sequence>
<dbReference type="InterPro" id="IPR046913">
    <property type="entry name" value="ABC-3C_CTD7"/>
</dbReference>
<feature type="domain" description="ABC-three component systems C-terminal" evidence="1">
    <location>
        <begin position="274"/>
        <end position="393"/>
    </location>
</feature>
<dbReference type="RefSeq" id="WP_296947682.1">
    <property type="nucleotide sequence ID" value="NZ_LT599021.1"/>
</dbReference>
<organism evidence="2">
    <name type="scientific">uncultured Dysgonomonas sp</name>
    <dbReference type="NCBI Taxonomy" id="206096"/>
    <lineage>
        <taxon>Bacteria</taxon>
        <taxon>Pseudomonadati</taxon>
        <taxon>Bacteroidota</taxon>
        <taxon>Bacteroidia</taxon>
        <taxon>Bacteroidales</taxon>
        <taxon>Dysgonomonadaceae</taxon>
        <taxon>Dysgonomonas</taxon>
        <taxon>environmental samples</taxon>
    </lineage>
</organism>
<proteinExistence type="predicted"/>
<evidence type="ECO:0000313" key="2">
    <source>
        <dbReference type="EMBL" id="SBV95717.1"/>
    </source>
</evidence>
<gene>
    <name evidence="2" type="ORF">KL86DYS2_10961</name>
</gene>
<accession>A0A212J8E5</accession>
<protein>
    <recommendedName>
        <fullName evidence="1">ABC-three component systems C-terminal domain-containing protein</fullName>
    </recommendedName>
</protein>
<evidence type="ECO:0000259" key="1">
    <source>
        <dbReference type="Pfam" id="PF20283"/>
    </source>
</evidence>
<reference evidence="2" key="1">
    <citation type="submission" date="2016-04" db="EMBL/GenBank/DDBJ databases">
        <authorList>
            <person name="Evans L.H."/>
            <person name="Alamgir A."/>
            <person name="Owens N."/>
            <person name="Weber N.D."/>
            <person name="Virtaneva K."/>
            <person name="Barbian K."/>
            <person name="Babar A."/>
            <person name="Rosenke K."/>
        </authorList>
    </citation>
    <scope>NUCLEOTIDE SEQUENCE</scope>
    <source>
        <strain evidence="2">86-2</strain>
    </source>
</reference>
<dbReference type="EMBL" id="FLUL01000001">
    <property type="protein sequence ID" value="SBV95717.1"/>
    <property type="molecule type" value="Genomic_DNA"/>
</dbReference>
<name>A0A212J8E5_9BACT</name>